<sequence length="409" mass="43390">MKFKIGLIWRIIIAIALAVGLGILIPKIHEGFGDWFVSLFATFNMIFGGFLNFIVPLIIIAFIAPGIAKLGKGSGKLLGFATVIAYASTIVAGIFAFLVASTVLPGFIDGIGSAGIDNAGRAPGEAFFELEMTPVMGVMTALIFAFLFGIGMASIGSKSLLAVFDEFNVLIEKVITYVIIPLLPIHIFGIFLNMTYTGEVGKVLSIFAMVFVMIIILHLLMLTIQYTIAGSLSKRNPFMLMKTMAPAYFTALGTQSSAATIPVTLRQARETGASKRVTDFTIPLFATIHLSGSTITLVSCSIGVMLMNGSPVEFAKYLPFIFMLGVTMIAAPGVPGGAVMAATGLLSTMLGFDESMVALMIALYMAQDSFGTATNVTGDGALAMIVDKFTKKVDGIDSETDDDPEQVAL</sequence>
<evidence type="ECO:0000256" key="6">
    <source>
        <dbReference type="SAM" id="Phobius"/>
    </source>
</evidence>
<accession>A0A3P5XJX5</accession>
<protein>
    <submittedName>
        <fullName evidence="7">Aerobic C4-dicarboxylate transport protein</fullName>
    </submittedName>
</protein>
<proteinExistence type="predicted"/>
<evidence type="ECO:0000256" key="5">
    <source>
        <dbReference type="ARBA" id="ARBA00023136"/>
    </source>
</evidence>
<dbReference type="Gene3D" id="1.10.3860.10">
    <property type="entry name" value="Sodium:dicarboxylate symporter"/>
    <property type="match status" value="1"/>
</dbReference>
<dbReference type="PANTHER" id="PTHR42865">
    <property type="entry name" value="PROTON/GLUTAMATE-ASPARTATE SYMPORTER"/>
    <property type="match status" value="1"/>
</dbReference>
<evidence type="ECO:0000256" key="4">
    <source>
        <dbReference type="ARBA" id="ARBA00022989"/>
    </source>
</evidence>
<evidence type="ECO:0000256" key="3">
    <source>
        <dbReference type="ARBA" id="ARBA00022692"/>
    </source>
</evidence>
<name>A0A3P5XJX5_9BACL</name>
<dbReference type="AlphaFoldDB" id="A0A3P5XJX5"/>
<dbReference type="Pfam" id="PF00375">
    <property type="entry name" value="SDF"/>
    <property type="match status" value="1"/>
</dbReference>
<feature type="transmembrane region" description="Helical" evidence="6">
    <location>
        <begin position="135"/>
        <end position="153"/>
    </location>
</feature>
<dbReference type="PANTHER" id="PTHR42865:SF8">
    <property type="entry name" value="SERINE_THREONINE TRANSPORTER SSTT"/>
    <property type="match status" value="1"/>
</dbReference>
<keyword evidence="5 6" id="KW-0472">Membrane</keyword>
<dbReference type="EMBL" id="UXAV01000043">
    <property type="protein sequence ID" value="VDC31979.1"/>
    <property type="molecule type" value="Genomic_DNA"/>
</dbReference>
<feature type="transmembrane region" description="Helical" evidence="6">
    <location>
        <begin position="77"/>
        <end position="100"/>
    </location>
</feature>
<keyword evidence="8" id="KW-1185">Reference proteome</keyword>
<organism evidence="7 8">
    <name type="scientific">Filibacter tadaridae</name>
    <dbReference type="NCBI Taxonomy" id="2483811"/>
    <lineage>
        <taxon>Bacteria</taxon>
        <taxon>Bacillati</taxon>
        <taxon>Bacillota</taxon>
        <taxon>Bacilli</taxon>
        <taxon>Bacillales</taxon>
        <taxon>Caryophanaceae</taxon>
        <taxon>Filibacter</taxon>
    </lineage>
</organism>
<feature type="transmembrane region" description="Helical" evidence="6">
    <location>
        <begin position="204"/>
        <end position="224"/>
    </location>
</feature>
<keyword evidence="4 6" id="KW-1133">Transmembrane helix</keyword>
<dbReference type="SUPFAM" id="SSF118215">
    <property type="entry name" value="Proton glutamate symport protein"/>
    <property type="match status" value="1"/>
</dbReference>
<reference evidence="7 8" key="1">
    <citation type="submission" date="2018-11" db="EMBL/GenBank/DDBJ databases">
        <authorList>
            <person name="Criscuolo A."/>
        </authorList>
    </citation>
    <scope>NUCLEOTIDE SEQUENCE [LARGE SCALE GENOMIC DNA]</scope>
    <source>
        <strain evidence="7">ATB-66</strain>
    </source>
</reference>
<feature type="transmembrane region" description="Helical" evidence="6">
    <location>
        <begin position="285"/>
        <end position="307"/>
    </location>
</feature>
<dbReference type="PRINTS" id="PR00173">
    <property type="entry name" value="EDTRNSPORT"/>
</dbReference>
<feature type="transmembrane region" description="Helical" evidence="6">
    <location>
        <begin position="314"/>
        <end position="334"/>
    </location>
</feature>
<keyword evidence="3 6" id="KW-0812">Transmembrane</keyword>
<dbReference type="InterPro" id="IPR001991">
    <property type="entry name" value="Na-dicarboxylate_symporter"/>
</dbReference>
<evidence type="ECO:0000256" key="2">
    <source>
        <dbReference type="ARBA" id="ARBA00022448"/>
    </source>
</evidence>
<feature type="transmembrane region" description="Helical" evidence="6">
    <location>
        <begin position="340"/>
        <end position="364"/>
    </location>
</feature>
<feature type="transmembrane region" description="Helical" evidence="6">
    <location>
        <begin position="45"/>
        <end position="65"/>
    </location>
</feature>
<evidence type="ECO:0000256" key="1">
    <source>
        <dbReference type="ARBA" id="ARBA00004141"/>
    </source>
</evidence>
<dbReference type="Proteomes" id="UP000270468">
    <property type="component" value="Unassembled WGS sequence"/>
</dbReference>
<keyword evidence="2" id="KW-0813">Transport</keyword>
<feature type="transmembrane region" description="Helical" evidence="6">
    <location>
        <begin position="7"/>
        <end position="25"/>
    </location>
</feature>
<comment type="subcellular location">
    <subcellularLocation>
        <location evidence="1">Membrane</location>
        <topology evidence="1">Multi-pass membrane protein</topology>
    </subcellularLocation>
</comment>
<evidence type="ECO:0000313" key="8">
    <source>
        <dbReference type="Proteomes" id="UP000270468"/>
    </source>
</evidence>
<dbReference type="InterPro" id="IPR036458">
    <property type="entry name" value="Na:dicarbo_symporter_sf"/>
</dbReference>
<dbReference type="RefSeq" id="WP_124071354.1">
    <property type="nucleotide sequence ID" value="NZ_CBCRXF010000008.1"/>
</dbReference>
<dbReference type="GO" id="GO:0032329">
    <property type="term" value="P:serine transport"/>
    <property type="evidence" value="ECO:0007669"/>
    <property type="project" value="TreeGrafter"/>
</dbReference>
<evidence type="ECO:0000313" key="7">
    <source>
        <dbReference type="EMBL" id="VDC31979.1"/>
    </source>
</evidence>
<feature type="transmembrane region" description="Helical" evidence="6">
    <location>
        <begin position="174"/>
        <end position="192"/>
    </location>
</feature>
<dbReference type="OrthoDB" id="9768885at2"/>
<dbReference type="GO" id="GO:0005886">
    <property type="term" value="C:plasma membrane"/>
    <property type="evidence" value="ECO:0007669"/>
    <property type="project" value="TreeGrafter"/>
</dbReference>
<dbReference type="GO" id="GO:0005295">
    <property type="term" value="F:neutral L-amino acid:sodium symporter activity"/>
    <property type="evidence" value="ECO:0007669"/>
    <property type="project" value="TreeGrafter"/>
</dbReference>
<gene>
    <name evidence="7" type="primary">dctA</name>
    <name evidence="7" type="ORF">FILTAD_02539</name>
</gene>